<reference evidence="12" key="1">
    <citation type="journal article" date="2019" name="Int. J. Syst. Evol. Microbiol.">
        <title>The Global Catalogue of Microorganisms (GCM) 10K type strain sequencing project: providing services to taxonomists for standard genome sequencing and annotation.</title>
        <authorList>
            <consortium name="The Broad Institute Genomics Platform"/>
            <consortium name="The Broad Institute Genome Sequencing Center for Infectious Disease"/>
            <person name="Wu L."/>
            <person name="Ma J."/>
        </authorList>
    </citation>
    <scope>NUCLEOTIDE SEQUENCE [LARGE SCALE GENOMIC DNA]</scope>
    <source>
        <strain evidence="12">JCM 16702</strain>
    </source>
</reference>
<dbReference type="PANTHER" id="PTHR47466">
    <property type="match status" value="1"/>
</dbReference>
<keyword evidence="2" id="KW-0645">Protease</keyword>
<evidence type="ECO:0000256" key="9">
    <source>
        <dbReference type="SAM" id="MobiDB-lite"/>
    </source>
</evidence>
<name>A0ABP7VTP9_9ACTN</name>
<keyword evidence="12" id="KW-1185">Reference proteome</keyword>
<keyword evidence="5" id="KW-0378">Hydrolase</keyword>
<keyword evidence="8" id="KW-1015">Disulfide bond</keyword>
<dbReference type="GO" id="GO:0008237">
    <property type="term" value="F:metallopeptidase activity"/>
    <property type="evidence" value="ECO:0007669"/>
    <property type="project" value="UniProtKB-KW"/>
</dbReference>
<evidence type="ECO:0000313" key="11">
    <source>
        <dbReference type="EMBL" id="GAA4074166.1"/>
    </source>
</evidence>
<keyword evidence="3" id="KW-0479">Metal-binding</keyword>
<keyword evidence="6" id="KW-0862">Zinc</keyword>
<feature type="domain" description="Peptidase M43 pregnancy-associated plasma-A" evidence="10">
    <location>
        <begin position="220"/>
        <end position="301"/>
    </location>
</feature>
<feature type="region of interest" description="Disordered" evidence="9">
    <location>
        <begin position="17"/>
        <end position="55"/>
    </location>
</feature>
<keyword evidence="4" id="KW-0732">Signal</keyword>
<dbReference type="SUPFAM" id="SSF55486">
    <property type="entry name" value="Metalloproteases ('zincins'), catalytic domain"/>
    <property type="match status" value="1"/>
</dbReference>
<sequence length="312" mass="33911">MKLLAVAALAAAVVPPSPVPSVSPVPSAPRPSVSDCGASAARVRTADPGVRERNEMTPAEVGAVERDLAARLARLRGASDGERRTLPGRIKVPVYFHVLHDGARGDVPTKRIRRQISAMNTAYGGGHGGADTGVRFELVQVTRTDNAAWYSRPETHEMKYKPLLRRGGAGTLNLYSADTGREMLGWSTFPWKYPTEPARDGVVINPESMPGGSIANFDRGFTAVHETGHWLGLYHTFQDGCGGEGDRVADTPPQREPSHECPTGKDTCPGDGPDPVHNFMNYTWDTCMREFTRGQGARIRQVWPAYRADPAR</sequence>
<gene>
    <name evidence="11" type="ORF">GCM10022214_33540</name>
</gene>
<evidence type="ECO:0000313" key="12">
    <source>
        <dbReference type="Proteomes" id="UP001500683"/>
    </source>
</evidence>
<evidence type="ECO:0000259" key="10">
    <source>
        <dbReference type="Pfam" id="PF05572"/>
    </source>
</evidence>
<evidence type="ECO:0000256" key="5">
    <source>
        <dbReference type="ARBA" id="ARBA00022801"/>
    </source>
</evidence>
<feature type="compositionally biased region" description="Pro residues" evidence="9">
    <location>
        <begin position="17"/>
        <end position="29"/>
    </location>
</feature>
<dbReference type="Pfam" id="PF05572">
    <property type="entry name" value="Peptidase_M43"/>
    <property type="match status" value="1"/>
</dbReference>
<dbReference type="PANTHER" id="PTHR47466:SF1">
    <property type="entry name" value="METALLOPROTEASE MEP1 (AFU_ORTHOLOGUE AFUA_1G07730)-RELATED"/>
    <property type="match status" value="1"/>
</dbReference>
<comment type="caution">
    <text evidence="11">The sequence shown here is derived from an EMBL/GenBank/DDBJ whole genome shotgun (WGS) entry which is preliminary data.</text>
</comment>
<dbReference type="InterPro" id="IPR008754">
    <property type="entry name" value="Peptidase_M43"/>
</dbReference>
<feature type="region of interest" description="Disordered" evidence="9">
    <location>
        <begin position="244"/>
        <end position="274"/>
    </location>
</feature>
<evidence type="ECO:0000256" key="7">
    <source>
        <dbReference type="ARBA" id="ARBA00023049"/>
    </source>
</evidence>
<proteinExistence type="inferred from homology"/>
<dbReference type="Proteomes" id="UP001500683">
    <property type="component" value="Unassembled WGS sequence"/>
</dbReference>
<dbReference type="RefSeq" id="WP_344947734.1">
    <property type="nucleotide sequence ID" value="NZ_BAAAZG010000019.1"/>
</dbReference>
<evidence type="ECO:0000256" key="2">
    <source>
        <dbReference type="ARBA" id="ARBA00022670"/>
    </source>
</evidence>
<keyword evidence="7 11" id="KW-0482">Metalloprotease</keyword>
<protein>
    <submittedName>
        <fullName evidence="11">Zinc metalloprotease</fullName>
    </submittedName>
</protein>
<accession>A0ABP7VTP9</accession>
<organism evidence="11 12">
    <name type="scientific">Actinomadura miaoliensis</name>
    <dbReference type="NCBI Taxonomy" id="430685"/>
    <lineage>
        <taxon>Bacteria</taxon>
        <taxon>Bacillati</taxon>
        <taxon>Actinomycetota</taxon>
        <taxon>Actinomycetes</taxon>
        <taxon>Streptosporangiales</taxon>
        <taxon>Thermomonosporaceae</taxon>
        <taxon>Actinomadura</taxon>
    </lineage>
</organism>
<evidence type="ECO:0000256" key="1">
    <source>
        <dbReference type="ARBA" id="ARBA00008721"/>
    </source>
</evidence>
<evidence type="ECO:0000256" key="3">
    <source>
        <dbReference type="ARBA" id="ARBA00022723"/>
    </source>
</evidence>
<evidence type="ECO:0000256" key="8">
    <source>
        <dbReference type="ARBA" id="ARBA00023157"/>
    </source>
</evidence>
<dbReference type="Gene3D" id="3.40.390.10">
    <property type="entry name" value="Collagenase (Catalytic Domain)"/>
    <property type="match status" value="1"/>
</dbReference>
<evidence type="ECO:0000256" key="6">
    <source>
        <dbReference type="ARBA" id="ARBA00022833"/>
    </source>
</evidence>
<dbReference type="InterPro" id="IPR024079">
    <property type="entry name" value="MetalloPept_cat_dom_sf"/>
</dbReference>
<evidence type="ECO:0000256" key="4">
    <source>
        <dbReference type="ARBA" id="ARBA00022729"/>
    </source>
</evidence>
<dbReference type="CDD" id="cd04275">
    <property type="entry name" value="ZnMc_pappalysin_like"/>
    <property type="match status" value="1"/>
</dbReference>
<comment type="similarity">
    <text evidence="1">Belongs to the peptidase M43B family.</text>
</comment>
<dbReference type="EMBL" id="BAAAZG010000019">
    <property type="protein sequence ID" value="GAA4074166.1"/>
    <property type="molecule type" value="Genomic_DNA"/>
</dbReference>